<evidence type="ECO:0000313" key="1">
    <source>
        <dbReference type="EMBL" id="PKI63131.1"/>
    </source>
</evidence>
<name>A0A2I0K3K7_PUNGR</name>
<comment type="caution">
    <text evidence="1">The sequence shown here is derived from an EMBL/GenBank/DDBJ whole genome shotgun (WGS) entry which is preliminary data.</text>
</comment>
<dbReference type="AlphaFoldDB" id="A0A2I0K3K7"/>
<dbReference type="EMBL" id="PGOL01000901">
    <property type="protein sequence ID" value="PKI63131.1"/>
    <property type="molecule type" value="Genomic_DNA"/>
</dbReference>
<keyword evidence="2" id="KW-1185">Reference proteome</keyword>
<accession>A0A2I0K3K7</accession>
<proteinExistence type="predicted"/>
<gene>
    <name evidence="1" type="ORF">CRG98_016463</name>
</gene>
<organism evidence="1 2">
    <name type="scientific">Punica granatum</name>
    <name type="common">Pomegranate</name>
    <dbReference type="NCBI Taxonomy" id="22663"/>
    <lineage>
        <taxon>Eukaryota</taxon>
        <taxon>Viridiplantae</taxon>
        <taxon>Streptophyta</taxon>
        <taxon>Embryophyta</taxon>
        <taxon>Tracheophyta</taxon>
        <taxon>Spermatophyta</taxon>
        <taxon>Magnoliopsida</taxon>
        <taxon>eudicotyledons</taxon>
        <taxon>Gunneridae</taxon>
        <taxon>Pentapetalae</taxon>
        <taxon>rosids</taxon>
        <taxon>malvids</taxon>
        <taxon>Myrtales</taxon>
        <taxon>Lythraceae</taxon>
        <taxon>Punica</taxon>
    </lineage>
</organism>
<evidence type="ECO:0000313" key="2">
    <source>
        <dbReference type="Proteomes" id="UP000233551"/>
    </source>
</evidence>
<dbReference type="Proteomes" id="UP000233551">
    <property type="component" value="Unassembled WGS sequence"/>
</dbReference>
<reference evidence="1 2" key="1">
    <citation type="submission" date="2017-11" db="EMBL/GenBank/DDBJ databases">
        <title>De-novo sequencing of pomegranate (Punica granatum L.) genome.</title>
        <authorList>
            <person name="Akparov Z."/>
            <person name="Amiraslanov A."/>
            <person name="Hajiyeva S."/>
            <person name="Abbasov M."/>
            <person name="Kaur K."/>
            <person name="Hamwieh A."/>
            <person name="Solovyev V."/>
            <person name="Salamov A."/>
            <person name="Braich B."/>
            <person name="Kosarev P."/>
            <person name="Mahmoud A."/>
            <person name="Hajiyev E."/>
            <person name="Babayeva S."/>
            <person name="Izzatullayeva V."/>
            <person name="Mammadov A."/>
            <person name="Mammadov A."/>
            <person name="Sharifova S."/>
            <person name="Ojaghi J."/>
            <person name="Eynullazada K."/>
            <person name="Bayramov B."/>
            <person name="Abdulazimova A."/>
            <person name="Shahmuradov I."/>
        </authorList>
    </citation>
    <scope>NUCLEOTIDE SEQUENCE [LARGE SCALE GENOMIC DNA]</scope>
    <source>
        <strain evidence="2">cv. AG2017</strain>
        <tissue evidence="1">Leaf</tissue>
    </source>
</reference>
<sequence length="346" mass="38807">MLHRPHNINHNTPFNRFIIRLRRLYFHHRPYSKSSTITPYSSFDPIVRVPDFENSSADAASSSPAGSAGRCDIIPTTQTIHIPAVAPSPNFDQTNQDPSCRCEYHMGSSGHALDNCWRLREKVREGSRDPTPFIIEVPAREPYQDRKVPLTYEGNVENLEQQFSIMGVMRSGRVYENSDVASKGKAPAATFEATPEASPIPQKKVTEEEAKAFMEVIKPSEYKVVEQMGKFSTHISLLALLLSFEPHLEALLRVLTAAQVPKETAPDQIEETVNSIFSNSISFSDDKFHSEKWAHSRALHIVCKCTNFVIGRFMIDNDSALNVCSVSTLKQMNVDLNRICPSKTAV</sequence>
<protein>
    <submittedName>
        <fullName evidence="1">Uncharacterized protein</fullName>
    </submittedName>
</protein>
<dbReference type="PANTHER" id="PTHR32108:SF9">
    <property type="entry name" value="REVERSE TRANSCRIPTASE RNASE H-LIKE DOMAIN-CONTAINING PROTEIN"/>
    <property type="match status" value="1"/>
</dbReference>
<dbReference type="PANTHER" id="PTHR32108">
    <property type="entry name" value="DNA-DIRECTED RNA POLYMERASE SUBUNIT ALPHA"/>
    <property type="match status" value="1"/>
</dbReference>